<evidence type="ECO:0000313" key="5">
    <source>
        <dbReference type="Proteomes" id="UP000325411"/>
    </source>
</evidence>
<keyword evidence="1" id="KW-0812">Transmembrane</keyword>
<dbReference type="AlphaFoldDB" id="A0A1J9YJ37"/>
<evidence type="ECO:0000313" key="4">
    <source>
        <dbReference type="EMBL" id="WES09539.1"/>
    </source>
</evidence>
<sequence>MAEMLVALSIVMMMVSLLLPQTVLIMQERKNIQIRYKAFVLLKKEAALYMYENEAKQQKEKVINGNVYYTYWGGNEVCAMWKDVKGKMMEQCFYAGEKMN</sequence>
<gene>
    <name evidence="3" type="primary">comGE</name>
    <name evidence="2" type="ORF">FYW06_16880</name>
    <name evidence="4" type="ORF">P3K65_20845</name>
    <name evidence="3" type="ORF">P6U22_01020</name>
</gene>
<proteinExistence type="predicted"/>
<name>A0A1J9YJ37_9BACI</name>
<feature type="transmembrane region" description="Helical" evidence="1">
    <location>
        <begin position="6"/>
        <end position="26"/>
    </location>
</feature>
<keyword evidence="1" id="KW-0472">Membrane</keyword>
<keyword evidence="1" id="KW-1133">Transmembrane helix</keyword>
<keyword evidence="6" id="KW-1185">Reference proteome</keyword>
<dbReference type="Proteomes" id="UP001221338">
    <property type="component" value="Unassembled WGS sequence"/>
</dbReference>
<accession>A0A1J9YJ37</accession>
<dbReference type="Proteomes" id="UP000325411">
    <property type="component" value="Unassembled WGS sequence"/>
</dbReference>
<dbReference type="EMBL" id="VXCE01000010">
    <property type="protein sequence ID" value="KAA8477132.1"/>
    <property type="molecule type" value="Genomic_DNA"/>
</dbReference>
<dbReference type="RefSeq" id="WP_000829518.1">
    <property type="nucleotide sequence ID" value="NZ_CABMEX010000001.1"/>
</dbReference>
<dbReference type="EMBL" id="CP119629">
    <property type="protein sequence ID" value="WES09539.1"/>
    <property type="molecule type" value="Genomic_DNA"/>
</dbReference>
<organism evidence="2 5">
    <name type="scientific">Bacillus paranthracis</name>
    <dbReference type="NCBI Taxonomy" id="2026186"/>
    <lineage>
        <taxon>Bacteria</taxon>
        <taxon>Bacillati</taxon>
        <taxon>Bacillota</taxon>
        <taxon>Bacilli</taxon>
        <taxon>Bacillales</taxon>
        <taxon>Bacillaceae</taxon>
        <taxon>Bacillus</taxon>
        <taxon>Bacillus cereus group</taxon>
    </lineage>
</organism>
<reference evidence="2 5" key="1">
    <citation type="submission" date="2019-09" db="EMBL/GenBank/DDBJ databases">
        <authorList>
            <person name="Geng P."/>
            <person name="Wan X."/>
            <person name="Zhou G."/>
            <person name="Yuan Z."/>
            <person name="Hu X."/>
        </authorList>
    </citation>
    <scope>NUCLEOTIDE SEQUENCE [LARGE SCALE GENOMIC DNA]</scope>
    <source>
        <strain evidence="2 5">EFR-4</strain>
    </source>
</reference>
<dbReference type="InterPro" id="IPR053468">
    <property type="entry name" value="ComGE-like"/>
</dbReference>
<dbReference type="GeneID" id="69530373"/>
<reference evidence="4" key="3">
    <citation type="submission" date="2023-03" db="EMBL/GenBank/DDBJ databases">
        <authorList>
            <person name="Liu Z."/>
        </authorList>
    </citation>
    <scope>NUCLEOTIDE SEQUENCE</scope>
    <source>
        <strain evidence="4">Bc006</strain>
    </source>
</reference>
<dbReference type="NCBIfam" id="NF041013">
    <property type="entry name" value="T4P_ComGE"/>
    <property type="match status" value="1"/>
</dbReference>
<evidence type="ECO:0000256" key="1">
    <source>
        <dbReference type="SAM" id="Phobius"/>
    </source>
</evidence>
<evidence type="ECO:0000313" key="6">
    <source>
        <dbReference type="Proteomes" id="UP001221338"/>
    </source>
</evidence>
<dbReference type="Proteomes" id="UP001221092">
    <property type="component" value="Chromosome"/>
</dbReference>
<evidence type="ECO:0000313" key="2">
    <source>
        <dbReference type="EMBL" id="KAA8477132.1"/>
    </source>
</evidence>
<protein>
    <submittedName>
        <fullName evidence="2">Competence protein ComG</fullName>
    </submittedName>
    <submittedName>
        <fullName evidence="3">Competence type IV pilus minor pilin ComGE</fullName>
    </submittedName>
</protein>
<reference evidence="3 6" key="2">
    <citation type="submission" date="2023-03" db="EMBL/GenBank/DDBJ databases">
        <title>Genetic diversity of Bacillus cereus sensu lato isolates from Slovenia.</title>
        <authorList>
            <person name="Abdelli M."/>
        </authorList>
    </citation>
    <scope>NUCLEOTIDE SEQUENCE [LARGE SCALE GENOMIC DNA]</scope>
    <source>
        <strain evidence="3 6">SIBC61B</strain>
    </source>
</reference>
<dbReference type="GeneID" id="75087379"/>
<evidence type="ECO:0000313" key="3">
    <source>
        <dbReference type="EMBL" id="MDG0939794.1"/>
    </source>
</evidence>
<dbReference type="EMBL" id="JARPRV010000001">
    <property type="protein sequence ID" value="MDG0939794.1"/>
    <property type="molecule type" value="Genomic_DNA"/>
</dbReference>